<dbReference type="Pfam" id="PF13022">
    <property type="entry name" value="HTH_Tnp_1_2"/>
    <property type="match status" value="1"/>
</dbReference>
<dbReference type="SUPFAM" id="SSF46689">
    <property type="entry name" value="Homeodomain-like"/>
    <property type="match status" value="1"/>
</dbReference>
<gene>
    <name evidence="2" type="ORF">KEC93_21270</name>
</gene>
<dbReference type="EMBL" id="CP073653">
    <property type="protein sequence ID" value="QUN34429.1"/>
    <property type="molecule type" value="Genomic_DNA"/>
</dbReference>
<keyword evidence="3" id="KW-1185">Reference proteome</keyword>
<evidence type="ECO:0000313" key="2">
    <source>
        <dbReference type="EMBL" id="QUN34429.1"/>
    </source>
</evidence>
<organism evidence="2 3">
    <name type="scientific">Clostridium beijerinckii</name>
    <name type="common">Clostridium MP</name>
    <dbReference type="NCBI Taxonomy" id="1520"/>
    <lineage>
        <taxon>Bacteria</taxon>
        <taxon>Bacillati</taxon>
        <taxon>Bacillota</taxon>
        <taxon>Clostridia</taxon>
        <taxon>Eubacteriales</taxon>
        <taxon>Clostridiaceae</taxon>
        <taxon>Clostridium</taxon>
    </lineage>
</organism>
<dbReference type="AlphaFoldDB" id="A0AB74VDC6"/>
<name>A0AB74VDC6_CLOBE</name>
<dbReference type="Proteomes" id="UP000679373">
    <property type="component" value="Chromosome"/>
</dbReference>
<dbReference type="Gene3D" id="1.10.10.60">
    <property type="entry name" value="Homeodomain-like"/>
    <property type="match status" value="1"/>
</dbReference>
<accession>A0AB74VDC6</accession>
<protein>
    <recommendedName>
        <fullName evidence="1">Homeodomain phBC6A51-type domain-containing protein</fullName>
    </recommendedName>
</protein>
<proteinExistence type="predicted"/>
<evidence type="ECO:0000259" key="1">
    <source>
        <dbReference type="Pfam" id="PF13022"/>
    </source>
</evidence>
<dbReference type="InterPro" id="IPR024978">
    <property type="entry name" value="Homeodomain_phBC6A51-type"/>
</dbReference>
<dbReference type="InterPro" id="IPR009057">
    <property type="entry name" value="Homeodomain-like_sf"/>
</dbReference>
<evidence type="ECO:0000313" key="3">
    <source>
        <dbReference type="Proteomes" id="UP000679373"/>
    </source>
</evidence>
<dbReference type="GeneID" id="66347111"/>
<reference evidence="2" key="1">
    <citation type="submission" date="2021-04" db="EMBL/GenBank/DDBJ databases">
        <title>Complete genome sequence of the type strain Clostridium beijerinckii NRRL B-598.</title>
        <authorList>
            <person name="Sedlar K."/>
            <person name="Branska B."/>
            <person name="Bezdicek M."/>
            <person name="Nykrynova M."/>
            <person name="Lengerova M."/>
            <person name="Skutkova H."/>
            <person name="Patakova P."/>
        </authorList>
    </citation>
    <scope>NUCLEOTIDE SEQUENCE</scope>
    <source>
        <strain evidence="2">DSM 791</strain>
    </source>
</reference>
<dbReference type="RefSeq" id="WP_077868623.1">
    <property type="nucleotide sequence ID" value="NZ_BKAK01000058.1"/>
</dbReference>
<feature type="domain" description="Homeodomain phBC6A51-type" evidence="1">
    <location>
        <begin position="1"/>
        <end position="72"/>
    </location>
</feature>
<sequence>MSKKTLTDQQMEAINLLVVGTMSKLQIASSIGVSEKTIYNWLNNNEVFKEQLQKSSDLFTESKILDAKNKLSTHLDMAIANIAKIAQDESNSKSFEANKYIIDRNLGAVTSKVETSLIDNKLNNSNDDEKQSYLATLEQDFESNNVIELDKAN</sequence>